<evidence type="ECO:0000256" key="7">
    <source>
        <dbReference type="SAM" id="Phobius"/>
    </source>
</evidence>
<dbReference type="SUPFAM" id="SSF48452">
    <property type="entry name" value="TPR-like"/>
    <property type="match status" value="1"/>
</dbReference>
<feature type="coiled-coil region" evidence="6">
    <location>
        <begin position="464"/>
        <end position="496"/>
    </location>
</feature>
<keyword evidence="7" id="KW-0812">Transmembrane</keyword>
<keyword evidence="3" id="KW-0808">Transferase</keyword>
<dbReference type="GO" id="GO:0004673">
    <property type="term" value="F:protein histidine kinase activity"/>
    <property type="evidence" value="ECO:0007669"/>
    <property type="project" value="UniProtKB-EC"/>
</dbReference>
<feature type="transmembrane region" description="Helical" evidence="7">
    <location>
        <begin position="420"/>
        <end position="443"/>
    </location>
</feature>
<dbReference type="InterPro" id="IPR011990">
    <property type="entry name" value="TPR-like_helical_dom_sf"/>
</dbReference>
<dbReference type="AlphaFoldDB" id="A0A2W2BN32"/>
<dbReference type="PANTHER" id="PTHR24421:SF10">
    <property type="entry name" value="NITRATE_NITRITE SENSOR PROTEIN NARQ"/>
    <property type="match status" value="1"/>
</dbReference>
<dbReference type="SMART" id="SM00028">
    <property type="entry name" value="TPR"/>
    <property type="match status" value="3"/>
</dbReference>
<evidence type="ECO:0000256" key="2">
    <source>
        <dbReference type="ARBA" id="ARBA00012438"/>
    </source>
</evidence>
<evidence type="ECO:0000256" key="1">
    <source>
        <dbReference type="ARBA" id="ARBA00000085"/>
    </source>
</evidence>
<keyword evidence="4" id="KW-0418">Kinase</keyword>
<dbReference type="SMART" id="SM00387">
    <property type="entry name" value="HATPase_c"/>
    <property type="match status" value="1"/>
</dbReference>
<dbReference type="CDD" id="cd16917">
    <property type="entry name" value="HATPase_UhpB-NarQ-NarX-like"/>
    <property type="match status" value="1"/>
</dbReference>
<dbReference type="Gene3D" id="3.30.565.10">
    <property type="entry name" value="Histidine kinase-like ATPase, C-terminal domain"/>
    <property type="match status" value="1"/>
</dbReference>
<dbReference type="PANTHER" id="PTHR24421">
    <property type="entry name" value="NITRATE/NITRITE SENSOR PROTEIN NARX-RELATED"/>
    <property type="match status" value="1"/>
</dbReference>
<dbReference type="Gene3D" id="1.25.40.10">
    <property type="entry name" value="Tetratricopeptide repeat domain"/>
    <property type="match status" value="2"/>
</dbReference>
<comment type="caution">
    <text evidence="9">The sequence shown here is derived from an EMBL/GenBank/DDBJ whole genome shotgun (WGS) entry which is preliminary data.</text>
</comment>
<dbReference type="EC" id="2.7.13.3" evidence="2"/>
<evidence type="ECO:0000256" key="3">
    <source>
        <dbReference type="ARBA" id="ARBA00022679"/>
    </source>
</evidence>
<reference evidence="9 10" key="1">
    <citation type="submission" date="2018-06" db="EMBL/GenBank/DDBJ databases">
        <title>Mucibacter soli gen. nov., sp. nov., a new member of the family Chitinophagaceae producing mucin.</title>
        <authorList>
            <person name="Kim M.-K."/>
            <person name="Park S."/>
            <person name="Kim T.-S."/>
            <person name="Joung Y."/>
            <person name="Han J.-H."/>
            <person name="Kim S.B."/>
        </authorList>
    </citation>
    <scope>NUCLEOTIDE SEQUENCE [LARGE SCALE GENOMIC DNA]</scope>
    <source>
        <strain evidence="9 10">R1-15</strain>
    </source>
</reference>
<keyword evidence="7" id="KW-0472">Membrane</keyword>
<evidence type="ECO:0000313" key="9">
    <source>
        <dbReference type="EMBL" id="PZF74876.1"/>
    </source>
</evidence>
<organism evidence="9 10">
    <name type="scientific">Taibaiella soli</name>
    <dbReference type="NCBI Taxonomy" id="1649169"/>
    <lineage>
        <taxon>Bacteria</taxon>
        <taxon>Pseudomonadati</taxon>
        <taxon>Bacteroidota</taxon>
        <taxon>Chitinophagia</taxon>
        <taxon>Chitinophagales</taxon>
        <taxon>Chitinophagaceae</taxon>
        <taxon>Taibaiella</taxon>
    </lineage>
</organism>
<dbReference type="SUPFAM" id="SSF55874">
    <property type="entry name" value="ATPase domain of HSP90 chaperone/DNA topoisomerase II/histidine kinase"/>
    <property type="match status" value="1"/>
</dbReference>
<dbReference type="InterPro" id="IPR019734">
    <property type="entry name" value="TPR_rpt"/>
</dbReference>
<dbReference type="PROSITE" id="PS50109">
    <property type="entry name" value="HIS_KIN"/>
    <property type="match status" value="1"/>
</dbReference>
<dbReference type="InterPro" id="IPR050482">
    <property type="entry name" value="Sensor_HK_TwoCompSys"/>
</dbReference>
<name>A0A2W2BN32_9BACT</name>
<proteinExistence type="predicted"/>
<protein>
    <recommendedName>
        <fullName evidence="2">histidine kinase</fullName>
        <ecNumber evidence="2">2.7.13.3</ecNumber>
    </recommendedName>
</protein>
<dbReference type="RefSeq" id="WP_110997082.1">
    <property type="nucleotide sequence ID" value="NZ_QKTW01000002.1"/>
</dbReference>
<sequence length="700" mass="79537">MFWTVPAKLKNGSKYYLLSRSNCGIVLFAFFIVCFFSCTNSSKRKTTRHFSDALFERGDSLRNNVSSVAALAFVDSAYSTFPEVSTADKYYYYSFLGRLCGGTGSKQFPYCEGNYVDSMLWVIEYNQLTDEMWSEYAAALQKKQGYYIAHHDYNKGYELITQARLISAQHHDTAAEHRYSYLLADVLYKKGRYAEAANYYKDALATALSTLSGNTRIYEAQRQMSNVALSYTKAGQTDSALKYFDEVLAFIDVHQKEFDYMPKAKEGSLGVIYGNMAQAWRQVGDTAKAIALFRESIAINSRPGYENNDANITRLHLANVYMDLKHYDSALILLRTADTFLIASGTPEIKLYWLQLKSRYAELTGQKNAVDYLQHYYQLKDSLQTYRQQMNITDIESALDKAAQLYKTDLLEKNNYIQKLYLVIAVAAAVLLVVLIVAVLLTLRRSRKMVGKMTRLNAALFEREKQLELAITELDNSKEQKRKEDLLLQKLRLETEHQDNIAAQRRQISDDMHDDLSSSLVALQYFMGDVKERAETDADRGLLSKVEMEIATIYRNVRAYMHNLNSGSRAQHDLIQFLSDISHNILEETSLKIKTDIDREGFAQLLSTQQREQLYHIINECLTNVIKHSQATEVVIRIQFSGGKCYFTVHDNGKGMGDVGHSGSGMGLRNIQKRVAAINGEIQMRSGDTGAFINGNFPLG</sequence>
<evidence type="ECO:0000259" key="8">
    <source>
        <dbReference type="PROSITE" id="PS50109"/>
    </source>
</evidence>
<dbReference type="Pfam" id="PF02518">
    <property type="entry name" value="HATPase_c"/>
    <property type="match status" value="1"/>
</dbReference>
<gene>
    <name evidence="9" type="ORF">DN068_01380</name>
</gene>
<keyword evidence="10" id="KW-1185">Reference proteome</keyword>
<dbReference type="GO" id="GO:0000160">
    <property type="term" value="P:phosphorelay signal transduction system"/>
    <property type="evidence" value="ECO:0007669"/>
    <property type="project" value="UniProtKB-KW"/>
</dbReference>
<feature type="domain" description="Histidine kinase" evidence="8">
    <location>
        <begin position="507"/>
        <end position="700"/>
    </location>
</feature>
<dbReference type="Proteomes" id="UP000248745">
    <property type="component" value="Unassembled WGS sequence"/>
</dbReference>
<evidence type="ECO:0000256" key="4">
    <source>
        <dbReference type="ARBA" id="ARBA00022777"/>
    </source>
</evidence>
<dbReference type="Pfam" id="PF13374">
    <property type="entry name" value="TPR_10"/>
    <property type="match status" value="2"/>
</dbReference>
<comment type="catalytic activity">
    <reaction evidence="1">
        <text>ATP + protein L-histidine = ADP + protein N-phospho-L-histidine.</text>
        <dbReference type="EC" id="2.7.13.3"/>
    </reaction>
</comment>
<evidence type="ECO:0000313" key="10">
    <source>
        <dbReference type="Proteomes" id="UP000248745"/>
    </source>
</evidence>
<evidence type="ECO:0000256" key="5">
    <source>
        <dbReference type="ARBA" id="ARBA00023012"/>
    </source>
</evidence>
<dbReference type="EMBL" id="QKTW01000002">
    <property type="protein sequence ID" value="PZF74876.1"/>
    <property type="molecule type" value="Genomic_DNA"/>
</dbReference>
<dbReference type="InterPro" id="IPR036890">
    <property type="entry name" value="HATPase_C_sf"/>
</dbReference>
<dbReference type="InterPro" id="IPR005467">
    <property type="entry name" value="His_kinase_dom"/>
</dbReference>
<dbReference type="InterPro" id="IPR003594">
    <property type="entry name" value="HATPase_dom"/>
</dbReference>
<accession>A0A2W2BN32</accession>
<dbReference type="OrthoDB" id="9810447at2"/>
<keyword evidence="6" id="KW-0175">Coiled coil</keyword>
<keyword evidence="7" id="KW-1133">Transmembrane helix</keyword>
<evidence type="ECO:0000256" key="6">
    <source>
        <dbReference type="SAM" id="Coils"/>
    </source>
</evidence>
<keyword evidence="5" id="KW-0902">Two-component regulatory system</keyword>